<organism evidence="1 2">
    <name type="scientific">Adineta steineri</name>
    <dbReference type="NCBI Taxonomy" id="433720"/>
    <lineage>
        <taxon>Eukaryota</taxon>
        <taxon>Metazoa</taxon>
        <taxon>Spiralia</taxon>
        <taxon>Gnathifera</taxon>
        <taxon>Rotifera</taxon>
        <taxon>Eurotatoria</taxon>
        <taxon>Bdelloidea</taxon>
        <taxon>Adinetida</taxon>
        <taxon>Adinetidae</taxon>
        <taxon>Adineta</taxon>
    </lineage>
</organism>
<dbReference type="Proteomes" id="UP000663860">
    <property type="component" value="Unassembled WGS sequence"/>
</dbReference>
<protein>
    <submittedName>
        <fullName evidence="1">Uncharacterized protein</fullName>
    </submittedName>
</protein>
<reference evidence="1" key="1">
    <citation type="submission" date="2021-02" db="EMBL/GenBank/DDBJ databases">
        <authorList>
            <person name="Nowell W R."/>
        </authorList>
    </citation>
    <scope>NUCLEOTIDE SEQUENCE</scope>
</reference>
<accession>A0A815S3L4</accession>
<name>A0A815S3L4_9BILA</name>
<gene>
    <name evidence="1" type="ORF">IZO911_LOCUS44214</name>
</gene>
<dbReference type="EMBL" id="CAJNOE010002529">
    <property type="protein sequence ID" value="CAF1485620.1"/>
    <property type="molecule type" value="Genomic_DNA"/>
</dbReference>
<comment type="caution">
    <text evidence="1">The sequence shown here is derived from an EMBL/GenBank/DDBJ whole genome shotgun (WGS) entry which is preliminary data.</text>
</comment>
<evidence type="ECO:0000313" key="2">
    <source>
        <dbReference type="Proteomes" id="UP000663860"/>
    </source>
</evidence>
<evidence type="ECO:0000313" key="1">
    <source>
        <dbReference type="EMBL" id="CAF1485620.1"/>
    </source>
</evidence>
<proteinExistence type="predicted"/>
<dbReference type="AlphaFoldDB" id="A0A815S3L4"/>
<sequence length="130" mass="15701">MADDWFITPSFVFPNHFSSSINLSEELIKCVQMEQEKYDKLLHEYKQIVELLKQRDHEMSERLTVLKEFYDEFKKINEIHSFKDVLNSYMWNNLHKMTDDLENLCNNMIDTRTYENTNNLDLLISIKQTV</sequence>